<keyword evidence="10 11" id="KW-0998">Cell outer membrane</keyword>
<feature type="domain" description="TonB-dependent receptor-like beta-barrel" evidence="14">
    <location>
        <begin position="324"/>
        <end position="781"/>
    </location>
</feature>
<dbReference type="InterPro" id="IPR000531">
    <property type="entry name" value="Beta-barrel_TonB"/>
</dbReference>
<proteinExistence type="inferred from homology"/>
<evidence type="ECO:0000256" key="5">
    <source>
        <dbReference type="ARBA" id="ARBA00022692"/>
    </source>
</evidence>
<keyword evidence="2 11" id="KW-0813">Transport</keyword>
<keyword evidence="7" id="KW-0406">Ion transport</keyword>
<dbReference type="PANTHER" id="PTHR32552:SF81">
    <property type="entry name" value="TONB-DEPENDENT OUTER MEMBRANE RECEPTOR"/>
    <property type="match status" value="1"/>
</dbReference>
<gene>
    <name evidence="16" type="ORF">RI844_15475</name>
</gene>
<evidence type="ECO:0000256" key="10">
    <source>
        <dbReference type="ARBA" id="ARBA00023237"/>
    </source>
</evidence>
<evidence type="ECO:0000259" key="15">
    <source>
        <dbReference type="Pfam" id="PF07715"/>
    </source>
</evidence>
<dbReference type="Gene3D" id="2.40.170.20">
    <property type="entry name" value="TonB-dependent receptor, beta-barrel domain"/>
    <property type="match status" value="1"/>
</dbReference>
<keyword evidence="8 12" id="KW-0798">TonB box</keyword>
<reference evidence="16 17" key="1">
    <citation type="submission" date="2023-09" db="EMBL/GenBank/DDBJ databases">
        <authorList>
            <person name="Qi X."/>
        </authorList>
    </citation>
    <scope>NUCLEOTIDE SEQUENCE [LARGE SCALE GENOMIC DNA]</scope>
    <source>
        <strain evidence="16 17">S1-1</strain>
    </source>
</reference>
<dbReference type="PANTHER" id="PTHR32552">
    <property type="entry name" value="FERRICHROME IRON RECEPTOR-RELATED"/>
    <property type="match status" value="1"/>
</dbReference>
<dbReference type="SUPFAM" id="SSF56935">
    <property type="entry name" value="Porins"/>
    <property type="match status" value="1"/>
</dbReference>
<dbReference type="Proteomes" id="UP001301442">
    <property type="component" value="Chromosome"/>
</dbReference>
<dbReference type="RefSeq" id="WP_348395570.1">
    <property type="nucleotide sequence ID" value="NZ_CP136600.1"/>
</dbReference>
<feature type="chain" id="PRO_5046566769" evidence="13">
    <location>
        <begin position="41"/>
        <end position="819"/>
    </location>
</feature>
<keyword evidence="4" id="KW-0410">Iron transport</keyword>
<evidence type="ECO:0000256" key="12">
    <source>
        <dbReference type="RuleBase" id="RU003357"/>
    </source>
</evidence>
<evidence type="ECO:0000313" key="16">
    <source>
        <dbReference type="EMBL" id="WOH36758.1"/>
    </source>
</evidence>
<keyword evidence="3 11" id="KW-1134">Transmembrane beta strand</keyword>
<feature type="domain" description="TonB-dependent receptor plug" evidence="15">
    <location>
        <begin position="62"/>
        <end position="169"/>
    </location>
</feature>
<keyword evidence="13" id="KW-0732">Signal</keyword>
<keyword evidence="9 11" id="KW-0472">Membrane</keyword>
<evidence type="ECO:0000256" key="4">
    <source>
        <dbReference type="ARBA" id="ARBA00022496"/>
    </source>
</evidence>
<comment type="similarity">
    <text evidence="11 12">Belongs to the TonB-dependent receptor family.</text>
</comment>
<name>A0ABZ0GMI9_9GAMM</name>
<evidence type="ECO:0000256" key="6">
    <source>
        <dbReference type="ARBA" id="ARBA00023004"/>
    </source>
</evidence>
<keyword evidence="17" id="KW-1185">Reference proteome</keyword>
<evidence type="ECO:0000256" key="3">
    <source>
        <dbReference type="ARBA" id="ARBA00022452"/>
    </source>
</evidence>
<dbReference type="PROSITE" id="PS52016">
    <property type="entry name" value="TONB_DEPENDENT_REC_3"/>
    <property type="match status" value="1"/>
</dbReference>
<accession>A0ABZ0GMI9</accession>
<keyword evidence="16" id="KW-0675">Receptor</keyword>
<evidence type="ECO:0000256" key="11">
    <source>
        <dbReference type="PROSITE-ProRule" id="PRU01360"/>
    </source>
</evidence>
<keyword evidence="6" id="KW-0408">Iron</keyword>
<keyword evidence="5 11" id="KW-0812">Transmembrane</keyword>
<organism evidence="16 17">
    <name type="scientific">Thalassotalea fonticola</name>
    <dbReference type="NCBI Taxonomy" id="3065649"/>
    <lineage>
        <taxon>Bacteria</taxon>
        <taxon>Pseudomonadati</taxon>
        <taxon>Pseudomonadota</taxon>
        <taxon>Gammaproteobacteria</taxon>
        <taxon>Alteromonadales</taxon>
        <taxon>Colwelliaceae</taxon>
        <taxon>Thalassotalea</taxon>
    </lineage>
</organism>
<dbReference type="EMBL" id="CP136600">
    <property type="protein sequence ID" value="WOH36758.1"/>
    <property type="molecule type" value="Genomic_DNA"/>
</dbReference>
<dbReference type="InterPro" id="IPR039426">
    <property type="entry name" value="TonB-dep_rcpt-like"/>
</dbReference>
<evidence type="ECO:0000313" key="17">
    <source>
        <dbReference type="Proteomes" id="UP001301442"/>
    </source>
</evidence>
<protein>
    <submittedName>
        <fullName evidence="16">TonB-dependent receptor</fullName>
    </submittedName>
</protein>
<evidence type="ECO:0000256" key="8">
    <source>
        <dbReference type="ARBA" id="ARBA00023077"/>
    </source>
</evidence>
<evidence type="ECO:0000259" key="14">
    <source>
        <dbReference type="Pfam" id="PF00593"/>
    </source>
</evidence>
<dbReference type="Pfam" id="PF00593">
    <property type="entry name" value="TonB_dep_Rec_b-barrel"/>
    <property type="match status" value="1"/>
</dbReference>
<comment type="subcellular location">
    <subcellularLocation>
        <location evidence="1 11">Cell outer membrane</location>
        <topology evidence="1 11">Multi-pass membrane protein</topology>
    </subcellularLocation>
</comment>
<sequence length="819" mass="90408">MSRKNARSRTPSTQTFQQSSLAKAVSAAIITSMISLPAFATEQEEEEVEVIVITATKKNETLQEAPIAITALTGDFIQDVHLSNVKELVKFTPGATGNSADSFLDALSIRGIRTEDYGSGGDMSNGLFKNDLYEGRTGSAVSSMYDMDRAEIVRGPQAFLFGRNSIGGAISLHTKRAEIGSSEGHVNLDLGENNLIRVDGAINFDVSDNLAVRLAGLSHNEESYIDNLGPGGDLPDREITAFRLSTTYQPSDTLAIYTMVEYEERNQPGTGYRAVEEGEHWEMWDEIFGDQVNGGNGLKGGSADVDLDGGFYHKGYGTIDDAEALNIQIRVEKEFSFADLTVSAGYKDHDYFYAEDLDGGPLPIEDWKMDQSGDYTQLEARLNSNGDGKLGWYVGASYYEESLDVYVENSFNEDILCDYYYSSYYDLGTSGCDELFNDYYGYAGTYYEFSHYREDHALVESVIHDGQFDGWAVYANLDYQITETVNVEFGARHSSDSKEFSIDVPAPDSYLGAWWYYGFTTAEPIKDSKTWTDTAVKALVRWRPQDDMMFYASYTEGYKAGGFASFSLGTNALGEDVPWQTYDLTNESGYPLETFDPETIDSYEIGYKDSFFEGNTDIALTAFYYDYGGLQVNASEPNTGASIVKNVGSTEAYGLEGTITSSLGEYWKLYLGLSYLDTEVTDLHDVCLGPTGTGEPGSDHCEGRALYWAPEITGAAVLDGAYPLDSGAAITASLEVYWEDERGGGFEYLPETELEATYTAAVRLGYESASNWWVQAYVDNVTDEEGYDSAYNGVGVVPAVHWSVFKPRTMGVRMGMTWE</sequence>
<dbReference type="InterPro" id="IPR012910">
    <property type="entry name" value="Plug_dom"/>
</dbReference>
<evidence type="ECO:0000256" key="9">
    <source>
        <dbReference type="ARBA" id="ARBA00023136"/>
    </source>
</evidence>
<evidence type="ECO:0000256" key="13">
    <source>
        <dbReference type="SAM" id="SignalP"/>
    </source>
</evidence>
<evidence type="ECO:0000256" key="2">
    <source>
        <dbReference type="ARBA" id="ARBA00022448"/>
    </source>
</evidence>
<dbReference type="InterPro" id="IPR036942">
    <property type="entry name" value="Beta-barrel_TonB_sf"/>
</dbReference>
<feature type="signal peptide" evidence="13">
    <location>
        <begin position="1"/>
        <end position="40"/>
    </location>
</feature>
<dbReference type="Pfam" id="PF07715">
    <property type="entry name" value="Plug"/>
    <property type="match status" value="1"/>
</dbReference>
<evidence type="ECO:0000256" key="7">
    <source>
        <dbReference type="ARBA" id="ARBA00023065"/>
    </source>
</evidence>
<evidence type="ECO:0000256" key="1">
    <source>
        <dbReference type="ARBA" id="ARBA00004571"/>
    </source>
</evidence>